<proteinExistence type="predicted"/>
<feature type="transmembrane region" description="Helical" evidence="1">
    <location>
        <begin position="84"/>
        <end position="105"/>
    </location>
</feature>
<name>A0A2G9Z0J2_9BACT</name>
<reference evidence="2 3" key="1">
    <citation type="submission" date="2017-09" db="EMBL/GenBank/DDBJ databases">
        <title>Depth-based differentiation of microbial function through sediment-hosted aquifers and enrichment of novel symbionts in the deep terrestrial subsurface.</title>
        <authorList>
            <person name="Probst A.J."/>
            <person name="Ladd B."/>
            <person name="Jarett J.K."/>
            <person name="Geller-Mcgrath D.E."/>
            <person name="Sieber C.M."/>
            <person name="Emerson J.B."/>
            <person name="Anantharaman K."/>
            <person name="Thomas B.C."/>
            <person name="Malmstrom R."/>
            <person name="Stieglmeier M."/>
            <person name="Klingl A."/>
            <person name="Woyke T."/>
            <person name="Ryan C.M."/>
            <person name="Banfield J.F."/>
        </authorList>
    </citation>
    <scope>NUCLEOTIDE SEQUENCE [LARGE SCALE GENOMIC DNA]</scope>
    <source>
        <strain evidence="2">CG23_combo_of_CG06-09_8_20_14_all_36_12</strain>
    </source>
</reference>
<evidence type="ECO:0000256" key="1">
    <source>
        <dbReference type="SAM" id="Phobius"/>
    </source>
</evidence>
<comment type="caution">
    <text evidence="2">The sequence shown here is derived from an EMBL/GenBank/DDBJ whole genome shotgun (WGS) entry which is preliminary data.</text>
</comment>
<keyword evidence="1" id="KW-0472">Membrane</keyword>
<sequence length="114" mass="12260">MRDKIDSPLFKIGILVLTLVPVITQAITIANPLKAKSFEELIDTLISFVITIGILVAPIVILYAGFLFLTSGGEPEKVKTAKNLILYCLIGLGILMLGKGLISVIKDILQVKGP</sequence>
<feature type="transmembrane region" description="Helical" evidence="1">
    <location>
        <begin position="45"/>
        <end position="72"/>
    </location>
</feature>
<feature type="transmembrane region" description="Helical" evidence="1">
    <location>
        <begin position="12"/>
        <end position="33"/>
    </location>
</feature>
<keyword evidence="1" id="KW-0812">Transmembrane</keyword>
<dbReference type="InterPro" id="IPR043993">
    <property type="entry name" value="T4SS_pilin"/>
</dbReference>
<dbReference type="AlphaFoldDB" id="A0A2G9Z0J2"/>
<evidence type="ECO:0000313" key="2">
    <source>
        <dbReference type="EMBL" id="PIP24992.1"/>
    </source>
</evidence>
<evidence type="ECO:0000313" key="3">
    <source>
        <dbReference type="Proteomes" id="UP000228681"/>
    </source>
</evidence>
<evidence type="ECO:0008006" key="4">
    <source>
        <dbReference type="Google" id="ProtNLM"/>
    </source>
</evidence>
<gene>
    <name evidence="2" type="ORF">COX34_01285</name>
</gene>
<dbReference type="Proteomes" id="UP000228681">
    <property type="component" value="Unassembled WGS sequence"/>
</dbReference>
<dbReference type="EMBL" id="PCRS01000018">
    <property type="protein sequence ID" value="PIP24992.1"/>
    <property type="molecule type" value="Genomic_DNA"/>
</dbReference>
<dbReference type="Pfam" id="PF18895">
    <property type="entry name" value="T4SS_pilin"/>
    <property type="match status" value="1"/>
</dbReference>
<protein>
    <recommendedName>
        <fullName evidence="4">TrbC/VIRB2 family protein</fullName>
    </recommendedName>
</protein>
<keyword evidence="1" id="KW-1133">Transmembrane helix</keyword>
<accession>A0A2G9Z0J2</accession>
<organism evidence="2 3">
    <name type="scientific">Candidatus Nealsonbacteria bacterium CG23_combo_of_CG06-09_8_20_14_all_36_12</name>
    <dbReference type="NCBI Taxonomy" id="1974718"/>
    <lineage>
        <taxon>Bacteria</taxon>
        <taxon>Candidatus Nealsoniibacteriota</taxon>
    </lineage>
</organism>